<dbReference type="SUPFAM" id="SSF52540">
    <property type="entry name" value="P-loop containing nucleoside triphosphate hydrolases"/>
    <property type="match status" value="1"/>
</dbReference>
<reference evidence="11" key="4">
    <citation type="submission" date="2025-09" db="UniProtKB">
        <authorList>
            <consortium name="Ensembl"/>
        </authorList>
    </citation>
    <scope>IDENTIFICATION</scope>
</reference>
<organism evidence="11 12">
    <name type="scientific">Astatotilapia calliptera</name>
    <name type="common">Eastern happy</name>
    <name type="synonym">Chromis callipterus</name>
    <dbReference type="NCBI Taxonomy" id="8154"/>
    <lineage>
        <taxon>Eukaryota</taxon>
        <taxon>Metazoa</taxon>
        <taxon>Chordata</taxon>
        <taxon>Craniata</taxon>
        <taxon>Vertebrata</taxon>
        <taxon>Euteleostomi</taxon>
        <taxon>Actinopterygii</taxon>
        <taxon>Neopterygii</taxon>
        <taxon>Teleostei</taxon>
        <taxon>Neoteleostei</taxon>
        <taxon>Acanthomorphata</taxon>
        <taxon>Ovalentaria</taxon>
        <taxon>Cichlomorphae</taxon>
        <taxon>Cichliformes</taxon>
        <taxon>Cichlidae</taxon>
        <taxon>African cichlids</taxon>
        <taxon>Pseudocrenilabrinae</taxon>
        <taxon>Haplochromini</taxon>
        <taxon>Astatotilapia</taxon>
    </lineage>
</organism>
<dbReference type="GO" id="GO:0009653">
    <property type="term" value="P:anatomical structure morphogenesis"/>
    <property type="evidence" value="ECO:0007669"/>
    <property type="project" value="TreeGrafter"/>
</dbReference>
<feature type="repeat" description="CSPG" evidence="10">
    <location>
        <begin position="62"/>
        <end position="152"/>
    </location>
</feature>
<feature type="repeat" description="CSPG" evidence="10">
    <location>
        <begin position="406"/>
        <end position="496"/>
    </location>
</feature>
<dbReference type="PANTHER" id="PTHR45739">
    <property type="entry name" value="MATRIX PROTEIN, PUTATIVE-RELATED"/>
    <property type="match status" value="1"/>
</dbReference>
<accession>A0AAX7VXQ5</accession>
<keyword evidence="12" id="KW-1185">Reference proteome</keyword>
<sequence>MGDLVLVNDTTYRLFQFRQKDLEEKRVLFIHKGVSSGRFVLFVSDGKHFVSGLLHISAHDPFLKVDNNTGLLVQKGHSVVFSTSNYSVMSNLDIRDDKEVIFKLDDGPKHGSLYRNETTVVTFTQADLKAGLIRYQHNDSKYLTDYFNITVKAKSLQLTSRVNVKVYLESHQRPPIVQHHDTLLVEEGKPAKIDETKLEVTHEDNLPSEIVFTVKVAPSYGFLRRFVEAEERYIGTKQSPVNTFTQNDINSGNIQYVQVEPNKVNDTFILDATNGVTDVTNIKMFVDIIPLLIPLQVSNITLNEGAAKALTQDVLKVTNRHFSGINFFYNLTQPPQHGHIEHSRHPGVAITTFTRRQVEHEFIYYVHDSSETLADNFTLVANDTSLRKQSAAQMVHIQVIPANDEPPVIITNRVLRVWVSSVTEITLDDLSVQDQDTPPEELHFMVTPPSNGHLALKSAPMKAVLNFTQAHIDQGQLVFVHKGAMSGGFNFQANDGVNFTPRQIFSITAKALALSLEKSQPLKVFPGSSRPITNEYLQAVTNDMSNTSNRVITFSVTRHPKLGRLVMRQPNNSTADISTFTQDMVDRKEVFYIQTPVESVGWEAMDSMTFSVASPPASVDSLTFRFDISYENTGPEHNTILLANTGAEVTEGESVIIDESKLDATNLMSKLPTPQRSSYEVWFQCFRALCCKGPPPPRPEYDVVCIGLTGAGKTSLLSRLCSESTDGIVPTTGFSIKAVPFPNAILNVKELGGADNIKKYWSRYYQGSQGVVFVLDSASSDEDLEAARNELHSALQHPQLCTLPFLILANHQDKPAARTPNQIKKYFELEPLARGKRWILEGSTTDSMEAVKESFGQFISLLEDKDTEPARI</sequence>
<feature type="repeat" description="CSPG" evidence="10">
    <location>
        <begin position="174"/>
        <end position="273"/>
    </location>
</feature>
<dbReference type="Pfam" id="PF00025">
    <property type="entry name" value="Arf"/>
    <property type="match status" value="1"/>
</dbReference>
<evidence type="ECO:0000256" key="7">
    <source>
        <dbReference type="ARBA" id="ARBA00072404"/>
    </source>
</evidence>
<evidence type="ECO:0000256" key="4">
    <source>
        <dbReference type="ARBA" id="ARBA00022741"/>
    </source>
</evidence>
<dbReference type="InterPro" id="IPR027417">
    <property type="entry name" value="P-loop_NTPase"/>
</dbReference>
<dbReference type="PROSITE" id="PS51417">
    <property type="entry name" value="ARF"/>
    <property type="match status" value="1"/>
</dbReference>
<feature type="binding site" evidence="9">
    <location>
        <position position="731"/>
    </location>
    <ligand>
        <name>Mg(2+)</name>
        <dbReference type="ChEBI" id="CHEBI:18420"/>
    </ligand>
</feature>
<dbReference type="SMART" id="SM00177">
    <property type="entry name" value="ARF"/>
    <property type="match status" value="1"/>
</dbReference>
<dbReference type="Pfam" id="PF16184">
    <property type="entry name" value="Cadherin_3"/>
    <property type="match status" value="6"/>
</dbReference>
<dbReference type="InterPro" id="IPR039005">
    <property type="entry name" value="CSPG_rpt"/>
</dbReference>
<evidence type="ECO:0000313" key="11">
    <source>
        <dbReference type="Ensembl" id="ENSACLP00000086052.1"/>
    </source>
</evidence>
<dbReference type="AlphaFoldDB" id="A0AAX7VXQ5"/>
<dbReference type="GO" id="GO:0003924">
    <property type="term" value="F:GTPase activity"/>
    <property type="evidence" value="ECO:0007669"/>
    <property type="project" value="InterPro"/>
</dbReference>
<dbReference type="Ensembl" id="ENSACLT00000091198.1">
    <property type="protein sequence ID" value="ENSACLP00000086052.1"/>
    <property type="gene ID" value="ENSACLG00000032739.1"/>
</dbReference>
<feature type="binding site" evidence="8">
    <location>
        <begin position="707"/>
        <end position="714"/>
    </location>
    <ligand>
        <name>GTP</name>
        <dbReference type="ChEBI" id="CHEBI:37565"/>
    </ligand>
</feature>
<evidence type="ECO:0000256" key="1">
    <source>
        <dbReference type="ARBA" id="ARBA00010290"/>
    </source>
</evidence>
<dbReference type="Gene3D" id="3.40.50.300">
    <property type="entry name" value="P-loop containing nucleotide triphosphate hydrolases"/>
    <property type="match status" value="1"/>
</dbReference>
<protein>
    <recommendedName>
        <fullName evidence="7">ADP-ribosylation factor-like protein 15</fullName>
    </recommendedName>
</protein>
<evidence type="ECO:0000256" key="9">
    <source>
        <dbReference type="PIRSR" id="PIRSR606689-2"/>
    </source>
</evidence>
<dbReference type="GO" id="GO:0046872">
    <property type="term" value="F:metal ion binding"/>
    <property type="evidence" value="ECO:0007669"/>
    <property type="project" value="UniProtKB-KW"/>
</dbReference>
<name>A0AAX7VXQ5_ASTCA</name>
<feature type="repeat" description="CSPG" evidence="10">
    <location>
        <begin position="291"/>
        <end position="382"/>
    </location>
</feature>
<keyword evidence="4 8" id="KW-0547">Nucleotide-binding</keyword>
<evidence type="ECO:0000256" key="2">
    <source>
        <dbReference type="ARBA" id="ARBA00022729"/>
    </source>
</evidence>
<feature type="binding site" evidence="8">
    <location>
        <position position="753"/>
    </location>
    <ligand>
        <name>GTP</name>
        <dbReference type="ChEBI" id="CHEBI:37565"/>
    </ligand>
</feature>
<keyword evidence="5 8" id="KW-0342">GTP-binding</keyword>
<evidence type="ECO:0000256" key="8">
    <source>
        <dbReference type="PIRSR" id="PIRSR606689-1"/>
    </source>
</evidence>
<dbReference type="GO" id="GO:0005525">
    <property type="term" value="F:GTP binding"/>
    <property type="evidence" value="ECO:0007669"/>
    <property type="project" value="UniProtKB-KW"/>
</dbReference>
<feature type="binding site" evidence="9">
    <location>
        <position position="714"/>
    </location>
    <ligand>
        <name>Mg(2+)</name>
        <dbReference type="ChEBI" id="CHEBI:18420"/>
    </ligand>
</feature>
<keyword evidence="6" id="KW-0325">Glycoprotein</keyword>
<reference evidence="11 12" key="1">
    <citation type="submission" date="2018-05" db="EMBL/GenBank/DDBJ databases">
        <authorList>
            <person name="Datahose"/>
        </authorList>
    </citation>
    <scope>NUCLEOTIDE SEQUENCE</scope>
</reference>
<dbReference type="InterPro" id="IPR006689">
    <property type="entry name" value="Small_GTPase_ARF/SAR"/>
</dbReference>
<proteinExistence type="inferred from homology"/>
<dbReference type="SMART" id="SM00178">
    <property type="entry name" value="SAR"/>
    <property type="match status" value="1"/>
</dbReference>
<evidence type="ECO:0000256" key="3">
    <source>
        <dbReference type="ARBA" id="ARBA00022737"/>
    </source>
</evidence>
<dbReference type="InterPro" id="IPR051561">
    <property type="entry name" value="FRAS1_ECM"/>
</dbReference>
<comment type="similarity">
    <text evidence="1">Belongs to the small GTPase superfamily. Arf family.</text>
</comment>
<evidence type="ECO:0000256" key="10">
    <source>
        <dbReference type="PROSITE-ProRule" id="PRU01201"/>
    </source>
</evidence>
<keyword evidence="9" id="KW-0460">Magnesium</keyword>
<dbReference type="PROSITE" id="PS51854">
    <property type="entry name" value="CSPG"/>
    <property type="match status" value="5"/>
</dbReference>
<feature type="repeat" description="CSPG" evidence="10">
    <location>
        <begin position="513"/>
        <end position="613"/>
    </location>
</feature>
<dbReference type="PRINTS" id="PR00328">
    <property type="entry name" value="SAR1GTPBP"/>
</dbReference>
<dbReference type="GeneTree" id="ENSGT00940000154091"/>
<evidence type="ECO:0000256" key="6">
    <source>
        <dbReference type="ARBA" id="ARBA00023180"/>
    </source>
</evidence>
<feature type="binding site" evidence="8">
    <location>
        <begin position="810"/>
        <end position="813"/>
    </location>
    <ligand>
        <name>GTP</name>
        <dbReference type="ChEBI" id="CHEBI:37565"/>
    </ligand>
</feature>
<keyword evidence="9" id="KW-0479">Metal-binding</keyword>
<dbReference type="PANTHER" id="PTHR45739:SF12">
    <property type="entry name" value="CHONDROITIN SULFATE PROTEOGLYCAN 4-LIKE ISOFORM X2"/>
    <property type="match status" value="1"/>
</dbReference>
<evidence type="ECO:0000313" key="12">
    <source>
        <dbReference type="Proteomes" id="UP000265100"/>
    </source>
</evidence>
<dbReference type="Proteomes" id="UP000265100">
    <property type="component" value="Chromosome 12"/>
</dbReference>
<keyword evidence="3" id="KW-0677">Repeat</keyword>
<reference evidence="12" key="2">
    <citation type="submission" date="2023-03" db="EMBL/GenBank/DDBJ databases">
        <authorList>
            <consortium name="Wellcome Sanger Institute Data Sharing"/>
        </authorList>
    </citation>
    <scope>NUCLEOTIDE SEQUENCE [LARGE SCALE GENOMIC DNA]</scope>
</reference>
<reference evidence="11" key="3">
    <citation type="submission" date="2025-08" db="UniProtKB">
        <authorList>
            <consortium name="Ensembl"/>
        </authorList>
    </citation>
    <scope>IDENTIFICATION</scope>
</reference>
<evidence type="ECO:0000256" key="5">
    <source>
        <dbReference type="ARBA" id="ARBA00023134"/>
    </source>
</evidence>
<dbReference type="FunFam" id="3.40.50.300:FF:000934">
    <property type="entry name" value="ADP-ribosylation factor-like 15 isoform X1"/>
    <property type="match status" value="1"/>
</dbReference>
<keyword evidence="2" id="KW-0732">Signal</keyword>